<name>A0A7M3SAQ3_9FIRM</name>
<accession>A0A7M3SAQ3</accession>
<evidence type="ECO:0000313" key="3">
    <source>
        <dbReference type="Proteomes" id="UP000515703"/>
    </source>
</evidence>
<dbReference type="InterPro" id="IPR019074">
    <property type="entry name" value="YabQ"/>
</dbReference>
<keyword evidence="1" id="KW-0472">Membrane</keyword>
<feature type="transmembrane region" description="Helical" evidence="1">
    <location>
        <begin position="69"/>
        <end position="88"/>
    </location>
</feature>
<dbReference type="AlphaFoldDB" id="A0A7M3SAQ3"/>
<reference evidence="2 3" key="1">
    <citation type="submission" date="2020-08" db="EMBL/GenBank/DDBJ databases">
        <title>Draft genome sequencing of an Anaerocolumna strain isolated from anoxic soil subjected to BSD treatment.</title>
        <authorList>
            <person name="Uek A."/>
            <person name="Tonouchi A."/>
        </authorList>
    </citation>
    <scope>NUCLEOTIDE SEQUENCE [LARGE SCALE GENOMIC DNA]</scope>
    <source>
        <strain evidence="2 3">CTTW</strain>
    </source>
</reference>
<feature type="transmembrane region" description="Helical" evidence="1">
    <location>
        <begin position="6"/>
        <end position="29"/>
    </location>
</feature>
<keyword evidence="1" id="KW-1133">Transmembrane helix</keyword>
<dbReference type="EMBL" id="AP023368">
    <property type="protein sequence ID" value="BCK01671.1"/>
    <property type="molecule type" value="Genomic_DNA"/>
</dbReference>
<evidence type="ECO:0000313" key="2">
    <source>
        <dbReference type="EMBL" id="BCK01671.1"/>
    </source>
</evidence>
<keyword evidence="3" id="KW-1185">Reference proteome</keyword>
<dbReference type="Proteomes" id="UP000515703">
    <property type="component" value="Chromosome"/>
</dbReference>
<evidence type="ECO:0000256" key="1">
    <source>
        <dbReference type="SAM" id="Phobius"/>
    </source>
</evidence>
<proteinExistence type="predicted"/>
<dbReference type="Pfam" id="PF09578">
    <property type="entry name" value="Spore_YabQ"/>
    <property type="match status" value="1"/>
</dbReference>
<dbReference type="RefSeq" id="WP_185257211.1">
    <property type="nucleotide sequence ID" value="NZ_AP023368.1"/>
</dbReference>
<protein>
    <recommendedName>
        <fullName evidence="4">Spore cortex biosynthesis protein YabQ</fullName>
    </recommendedName>
</protein>
<dbReference type="KEGG" id="acht:bsdcttw_47110"/>
<dbReference type="NCBIfam" id="TIGR02893">
    <property type="entry name" value="spore_yabQ"/>
    <property type="match status" value="1"/>
</dbReference>
<keyword evidence="1" id="KW-0812">Transmembrane</keyword>
<reference evidence="2 3" key="2">
    <citation type="submission" date="2020-08" db="EMBL/GenBank/DDBJ databases">
        <authorList>
            <person name="Ueki A."/>
            <person name="Tonouchi A."/>
        </authorList>
    </citation>
    <scope>NUCLEOTIDE SEQUENCE [LARGE SCALE GENOMIC DNA]</scope>
    <source>
        <strain evidence="2 3">CTTW</strain>
    </source>
</reference>
<gene>
    <name evidence="2" type="ORF">bsdcttw_47110</name>
</gene>
<organism evidence="2 3">
    <name type="scientific">Anaerocolumna chitinilytica</name>
    <dbReference type="NCBI Taxonomy" id="1727145"/>
    <lineage>
        <taxon>Bacteria</taxon>
        <taxon>Bacillati</taxon>
        <taxon>Bacillota</taxon>
        <taxon>Clostridia</taxon>
        <taxon>Lachnospirales</taxon>
        <taxon>Lachnospiraceae</taxon>
        <taxon>Anaerocolumna</taxon>
    </lineage>
</organism>
<sequence>MNKEIWTELTFFSNCVLWGMYLLIFYDVLRIIRRVFPRGAILVGIEDIIYWTISGLLIFRMMYQQNNGIIRGFAILGMFLGMLIYHNLVSQPLVELISGFLNKIKGAILYVIHLILKPFVFLGRGTGHGLAKVFKLFKKILINIQKFLKKSRKSSKISASDKEKGG</sequence>
<evidence type="ECO:0008006" key="4">
    <source>
        <dbReference type="Google" id="ProtNLM"/>
    </source>
</evidence>